<comment type="similarity">
    <text evidence="3">Belongs to the vitamin-B12 independent methionine synthase family.</text>
</comment>
<feature type="active site" description="Proton donor" evidence="13">
    <location>
        <position position="685"/>
    </location>
</feature>
<gene>
    <name evidence="16" type="primary">metE</name>
    <name evidence="16" type="ORF">PMARG_TP00030</name>
</gene>
<evidence type="ECO:0000256" key="2">
    <source>
        <dbReference type="ARBA" id="ARBA00004681"/>
    </source>
</evidence>
<dbReference type="AlphaFoldDB" id="A0A143WN63"/>
<protein>
    <recommendedName>
        <fullName evidence="4">5-methyltetrahydropteroyltriglutamate--homocysteine S-methyltransferase</fullName>
        <ecNumber evidence="4">2.1.1.14</ecNumber>
    </recommendedName>
</protein>
<feature type="domain" description="Cobalamin-independent methionine synthase MetE C-terminal/archaeal" evidence="14">
    <location>
        <begin position="419"/>
        <end position="737"/>
    </location>
</feature>
<dbReference type="Gene3D" id="3.20.20.210">
    <property type="match status" value="2"/>
</dbReference>
<keyword evidence="9 12" id="KW-0862">Zinc</keyword>
<name>A0A143WN63_TREPR</name>
<dbReference type="InterPro" id="IPR038071">
    <property type="entry name" value="UROD/MetE-like_sf"/>
</dbReference>
<feature type="binding site" evidence="11">
    <location>
        <position position="19"/>
    </location>
    <ligand>
        <name>5-methyltetrahydropteroyltri-L-glutamate</name>
        <dbReference type="ChEBI" id="CHEBI:58207"/>
    </ligand>
</feature>
<feature type="binding site" evidence="12">
    <location>
        <position position="649"/>
    </location>
    <ligand>
        <name>Zn(2+)</name>
        <dbReference type="ChEBI" id="CHEBI:29105"/>
        <label>1</label>
        <note>catalytic</note>
    </ligand>
</feature>
<dbReference type="InterPro" id="IPR013215">
    <property type="entry name" value="Cbl-indep_Met_Synth_N"/>
</dbReference>
<dbReference type="PATRIC" id="fig|189385.7.peg.36"/>
<keyword evidence="8 12" id="KW-0479">Metal-binding</keyword>
<feature type="binding site" evidence="11">
    <location>
        <position position="592"/>
    </location>
    <ligand>
        <name>L-methionine</name>
        <dbReference type="ChEBI" id="CHEBI:57844"/>
    </ligand>
</feature>
<sequence length="761" mass="84271">MITSHILGFPRIGRARELKFALERYWAFGGDENARLLHAVRRELCMEGWDVQRAAGMDYVTVGDFSLYDHVLSTLELMGCMPVRLRQLSCDKLASYFAAARGGYAGAAMDMKKWFNTNYHYMVPEYSRGMEFDPGDGRWLTEEIDIAQAAGHRVKASLLGPITLLWLGKERDGLLNRLELLPGLVDAYVHLLSLMQARGVEWIQVEEPIASLTDMPDLWAGAMHAAYDALSRRSPRLLLTSYYSFPSGCFDILCQLPVSGLHVDVTRNFRLGALRCFPRDMVLSAGAVDGRHVWSCDLSATARLLERARNMARLEDRLWVSTSCSLMHVPVDAATEAAVSMSVRPMLSFAIQKAGEVAALKLCLAHGDAGGANERAQQSRSFKPAVGFCTEDLQQTPRRKLGYADRAKRQRSALGLTLLPTTTVGSFPQTPRLRQLRVLLRRGSIRLPAYMGAIRAEIEHIVRRQAELGMDVLVHGEVERGDMVEYFGESMAGFVITRHGWVQSYGSRCAKPPIIAHDVSFVRPMTLYWTSYASKLTHLPMKGMVTGPTTIVCWSFARRDMSYQEVSLQIARALRLEVSLLGSSGVGIIQIDEPALREGLPLQRAMRRRYLAWAADAFGVACSGTNCDVQIHTHICYSELGDVLQTMSDMEADVVSIEAARSNMSPLALLRGFRKGVGPGVFDVHSPQLPSQDAMAGRITAALGIVPTENLWVNPDCGLKTRTWEQVNAALSSMRRAVDDVKQRLRIGSGCAAKAGMMPRA</sequence>
<evidence type="ECO:0000256" key="5">
    <source>
        <dbReference type="ARBA" id="ARBA00022603"/>
    </source>
</evidence>
<feature type="binding site" evidence="12">
    <location>
        <position position="636"/>
    </location>
    <ligand>
        <name>Zn(2+)</name>
        <dbReference type="ChEBI" id="CHEBI:29105"/>
        <label>1</label>
        <note>catalytic</note>
    </ligand>
</feature>
<evidence type="ECO:0000256" key="1">
    <source>
        <dbReference type="ARBA" id="ARBA00002777"/>
    </source>
</evidence>
<comment type="function">
    <text evidence="1">Catalyzes the transfer of a methyl group from 5-methyltetrahydrofolate to homocysteine resulting in methionine formation.</text>
</comment>
<feature type="binding site" evidence="12">
    <location>
        <position position="717"/>
    </location>
    <ligand>
        <name>Zn(2+)</name>
        <dbReference type="ChEBI" id="CHEBI:29105"/>
        <label>1</label>
        <note>catalytic</note>
    </ligand>
</feature>
<organism evidence="16 17">
    <name type="scientific">Tremblaya princeps</name>
    <dbReference type="NCBI Taxonomy" id="189385"/>
    <lineage>
        <taxon>Bacteria</taxon>
        <taxon>Pseudomonadati</taxon>
        <taxon>Pseudomonadota</taxon>
        <taxon>Betaproteobacteria</taxon>
        <taxon>Candidatus Tremblayella</taxon>
    </lineage>
</organism>
<dbReference type="EMBL" id="LN998829">
    <property type="protein sequence ID" value="CUX76396.1"/>
    <property type="molecule type" value="Genomic_DNA"/>
</dbReference>
<dbReference type="InterPro" id="IPR006276">
    <property type="entry name" value="Cobalamin-indep_Met_synthase"/>
</dbReference>
<proteinExistence type="inferred from homology"/>
<evidence type="ECO:0000256" key="3">
    <source>
        <dbReference type="ARBA" id="ARBA00009553"/>
    </source>
</evidence>
<evidence type="ECO:0000313" key="16">
    <source>
        <dbReference type="EMBL" id="CUX76396.1"/>
    </source>
</evidence>
<dbReference type="GO" id="GO:0032259">
    <property type="term" value="P:methylation"/>
    <property type="evidence" value="ECO:0007669"/>
    <property type="project" value="UniProtKB-KW"/>
</dbReference>
<feature type="binding site" evidence="11">
    <location>
        <position position="477"/>
    </location>
    <ligand>
        <name>L-methionine</name>
        <dbReference type="ChEBI" id="CHEBI:57844"/>
    </ligand>
</feature>
<dbReference type="PANTHER" id="PTHR30519">
    <property type="entry name" value="5-METHYLTETRAHYDROPTEROYLTRIGLUTAMATE--HOMOCYSTEINE METHYLTRANSFERASE"/>
    <property type="match status" value="1"/>
</dbReference>
<feature type="binding site" evidence="12">
    <location>
        <position position="658"/>
    </location>
    <ligand>
        <name>Zn(2+)</name>
        <dbReference type="ChEBI" id="CHEBI:29105"/>
        <label>2</label>
    </ligand>
</feature>
<evidence type="ECO:0000256" key="13">
    <source>
        <dbReference type="PIRSR" id="PIRSR000382-3"/>
    </source>
</evidence>
<evidence type="ECO:0000256" key="10">
    <source>
        <dbReference type="ARBA" id="ARBA00023167"/>
    </source>
</evidence>
<feature type="binding site" evidence="12">
    <location>
        <position position="634"/>
    </location>
    <ligand>
        <name>Zn(2+)</name>
        <dbReference type="ChEBI" id="CHEBI:29105"/>
        <label>1</label>
        <note>catalytic</note>
    </ligand>
</feature>
<keyword evidence="10" id="KW-0486">Methionine biosynthesis</keyword>
<dbReference type="SUPFAM" id="SSF51726">
    <property type="entry name" value="UROD/MetE-like"/>
    <property type="match status" value="2"/>
</dbReference>
<dbReference type="GO" id="GO:0008270">
    <property type="term" value="F:zinc ion binding"/>
    <property type="evidence" value="ECO:0007669"/>
    <property type="project" value="InterPro"/>
</dbReference>
<keyword evidence="7 16" id="KW-0808">Transferase</keyword>
<evidence type="ECO:0000256" key="8">
    <source>
        <dbReference type="ARBA" id="ARBA00022723"/>
    </source>
</evidence>
<feature type="domain" description="Cobalamin-independent methionine synthase MetE N-terminal" evidence="15">
    <location>
        <begin position="4"/>
        <end position="310"/>
    </location>
</feature>
<keyword evidence="6" id="KW-0028">Amino-acid biosynthesis</keyword>
<dbReference type="Pfam" id="PF01717">
    <property type="entry name" value="Meth_synt_2"/>
    <property type="match status" value="1"/>
</dbReference>
<feature type="binding site" evidence="11">
    <location>
        <begin position="508"/>
        <end position="509"/>
    </location>
    <ligand>
        <name>5-methyltetrahydropteroyltri-L-glutamate</name>
        <dbReference type="ChEBI" id="CHEBI:58207"/>
    </ligand>
</feature>
<feature type="binding site" evidence="11">
    <location>
        <position position="118"/>
    </location>
    <ligand>
        <name>5-methyltetrahydropteroyltri-L-glutamate</name>
        <dbReference type="ChEBI" id="CHEBI:58207"/>
    </ligand>
</feature>
<comment type="cofactor">
    <cofactor evidence="12">
        <name>Zn(2+)</name>
        <dbReference type="ChEBI" id="CHEBI:29105"/>
    </cofactor>
    <text evidence="12">Binds 2 Zn(2+) ions per subunit.</text>
</comment>
<evidence type="ECO:0000256" key="6">
    <source>
        <dbReference type="ARBA" id="ARBA00022605"/>
    </source>
</evidence>
<dbReference type="CDD" id="cd03311">
    <property type="entry name" value="CIMS_C_terminal_like"/>
    <property type="match status" value="1"/>
</dbReference>
<accession>A0A143WN63</accession>
<evidence type="ECO:0000259" key="15">
    <source>
        <dbReference type="Pfam" id="PF08267"/>
    </source>
</evidence>
<dbReference type="NCBIfam" id="NF003556">
    <property type="entry name" value="PRK05222.1"/>
    <property type="match status" value="1"/>
</dbReference>
<evidence type="ECO:0000256" key="12">
    <source>
        <dbReference type="PIRSR" id="PIRSR000382-2"/>
    </source>
</evidence>
<dbReference type="InterPro" id="IPR002629">
    <property type="entry name" value="Met_Synth_C/arc"/>
</dbReference>
<evidence type="ECO:0000256" key="9">
    <source>
        <dbReference type="ARBA" id="ARBA00022833"/>
    </source>
</evidence>
<dbReference type="PIRSF" id="PIRSF000382">
    <property type="entry name" value="MeTrfase_B12_ind"/>
    <property type="match status" value="1"/>
</dbReference>
<feature type="binding site" evidence="11">
    <location>
        <position position="554"/>
    </location>
    <ligand>
        <name>5-methyltetrahydropteroyltri-L-glutamate</name>
        <dbReference type="ChEBI" id="CHEBI:58207"/>
    </ligand>
</feature>
<dbReference type="EC" id="2.1.1.14" evidence="4"/>
<evidence type="ECO:0000256" key="11">
    <source>
        <dbReference type="PIRSR" id="PIRSR000382-1"/>
    </source>
</evidence>
<dbReference type="Pfam" id="PF08267">
    <property type="entry name" value="Meth_synt_1"/>
    <property type="match status" value="1"/>
</dbReference>
<reference evidence="17" key="1">
    <citation type="submission" date="2016-01" db="EMBL/GenBank/DDBJ databases">
        <authorList>
            <person name="Husnik F."/>
        </authorList>
    </citation>
    <scope>NUCLEOTIDE SEQUENCE [LARGE SCALE GENOMIC DNA]</scope>
</reference>
<dbReference type="Proteomes" id="UP000075222">
    <property type="component" value="Chromosome I"/>
</dbReference>
<evidence type="ECO:0000259" key="14">
    <source>
        <dbReference type="Pfam" id="PF01717"/>
    </source>
</evidence>
<comment type="pathway">
    <text evidence="2">Amino-acid biosynthesis; L-methionine biosynthesis via de novo pathway; L-methionine from L-homocysteine (MetE route): step 1/1.</text>
</comment>
<dbReference type="GO" id="GO:0003871">
    <property type="term" value="F:5-methyltetrahydropteroyltriglutamate-homocysteine S-methyltransferase activity"/>
    <property type="evidence" value="ECO:0007669"/>
    <property type="project" value="UniProtKB-EC"/>
</dbReference>
<evidence type="ECO:0000313" key="17">
    <source>
        <dbReference type="Proteomes" id="UP000075222"/>
    </source>
</evidence>
<dbReference type="GO" id="GO:0009086">
    <property type="term" value="P:methionine biosynthetic process"/>
    <property type="evidence" value="ECO:0007669"/>
    <property type="project" value="UniProtKB-KW"/>
</dbReference>
<evidence type="ECO:0000256" key="7">
    <source>
        <dbReference type="ARBA" id="ARBA00022679"/>
    </source>
</evidence>
<dbReference type="UniPathway" id="UPA00051">
    <property type="reaction ID" value="UER00082"/>
</dbReference>
<keyword evidence="5 16" id="KW-0489">Methyltransferase</keyword>
<feature type="binding site" evidence="11">
    <location>
        <position position="592"/>
    </location>
    <ligand>
        <name>L-homocysteine</name>
        <dbReference type="ChEBI" id="CHEBI:58199"/>
    </ligand>
</feature>
<evidence type="ECO:0000256" key="4">
    <source>
        <dbReference type="ARBA" id="ARBA00012034"/>
    </source>
</evidence>